<evidence type="ECO:0000313" key="1">
    <source>
        <dbReference type="EMBL" id="KKT91970.1"/>
    </source>
</evidence>
<name>A0A0G1L7Q4_9BACT</name>
<proteinExistence type="predicted"/>
<dbReference type="AlphaFoldDB" id="A0A0G1L7Q4"/>
<comment type="caution">
    <text evidence="1">The sequence shown here is derived from an EMBL/GenBank/DDBJ whole genome shotgun (WGS) entry which is preliminary data.</text>
</comment>
<accession>A0A0G1L7Q4</accession>
<reference evidence="1 2" key="1">
    <citation type="journal article" date="2015" name="Nature">
        <title>rRNA introns, odd ribosomes, and small enigmatic genomes across a large radiation of phyla.</title>
        <authorList>
            <person name="Brown C.T."/>
            <person name="Hug L.A."/>
            <person name="Thomas B.C."/>
            <person name="Sharon I."/>
            <person name="Castelle C.J."/>
            <person name="Singh A."/>
            <person name="Wilkins M.J."/>
            <person name="Williams K.H."/>
            <person name="Banfield J.F."/>
        </authorList>
    </citation>
    <scope>NUCLEOTIDE SEQUENCE [LARGE SCALE GENOMIC DNA]</scope>
</reference>
<evidence type="ECO:0000313" key="2">
    <source>
        <dbReference type="Proteomes" id="UP000033966"/>
    </source>
</evidence>
<organism evidence="1 2">
    <name type="scientific">Candidatus Jorgensenbacteria bacterium GW2011_GWA2_45_13</name>
    <dbReference type="NCBI Taxonomy" id="1618662"/>
    <lineage>
        <taxon>Bacteria</taxon>
        <taxon>Candidatus Joergenseniibacteriota</taxon>
    </lineage>
</organism>
<dbReference type="Proteomes" id="UP000033966">
    <property type="component" value="Unassembled WGS sequence"/>
</dbReference>
<sequence>MAKFHNSKKMDSLQGKVTTAVSKLKRSTGRNIKIERISCGKKQEPNIQVIIPVVGGQKQKKEIVALFGVGHFGAGFGEIKKEILDGLEKIGFFV</sequence>
<protein>
    <submittedName>
        <fullName evidence="1">Uncharacterized protein</fullName>
    </submittedName>
</protein>
<gene>
    <name evidence="1" type="ORF">UW92_C0007G0016</name>
</gene>
<dbReference type="EMBL" id="LCKF01000007">
    <property type="protein sequence ID" value="KKT91970.1"/>
    <property type="molecule type" value="Genomic_DNA"/>
</dbReference>